<evidence type="ECO:0000313" key="2">
    <source>
        <dbReference type="Proteomes" id="UP000266723"/>
    </source>
</evidence>
<dbReference type="Proteomes" id="UP000266723">
    <property type="component" value="Unassembled WGS sequence"/>
</dbReference>
<protein>
    <submittedName>
        <fullName evidence="1">Uncharacterized protein</fullName>
    </submittedName>
</protein>
<organism evidence="1 2">
    <name type="scientific">Brassica cretica</name>
    <name type="common">Mustard</name>
    <dbReference type="NCBI Taxonomy" id="69181"/>
    <lineage>
        <taxon>Eukaryota</taxon>
        <taxon>Viridiplantae</taxon>
        <taxon>Streptophyta</taxon>
        <taxon>Embryophyta</taxon>
        <taxon>Tracheophyta</taxon>
        <taxon>Spermatophyta</taxon>
        <taxon>Magnoliopsida</taxon>
        <taxon>eudicotyledons</taxon>
        <taxon>Gunneridae</taxon>
        <taxon>Pentapetalae</taxon>
        <taxon>rosids</taxon>
        <taxon>malvids</taxon>
        <taxon>Brassicales</taxon>
        <taxon>Brassicaceae</taxon>
        <taxon>Brassiceae</taxon>
        <taxon>Brassica</taxon>
    </lineage>
</organism>
<sequence length="160" mass="17261">MLTATPSCSLVFPSTCFLGESSAIPLISLICSASKPTAPTPSWMLRLTTFPMSWVPSRSGTFLTDDSTMFGIPTSIAVRKSNTCPTSLVLSIERTRAFSNLKHDLCATGSRDSSSKVFHILISLILLSSGYKSSSLQTPQGPQWICEAQTPEVPMVLREA</sequence>
<dbReference type="EMBL" id="QGKV02000299">
    <property type="protein sequence ID" value="KAF3597479.1"/>
    <property type="molecule type" value="Genomic_DNA"/>
</dbReference>
<comment type="caution">
    <text evidence="1">The sequence shown here is derived from an EMBL/GenBank/DDBJ whole genome shotgun (WGS) entry which is preliminary data.</text>
</comment>
<gene>
    <name evidence="1" type="ORF">DY000_02024109</name>
</gene>
<evidence type="ECO:0000313" key="1">
    <source>
        <dbReference type="EMBL" id="KAF3597479.1"/>
    </source>
</evidence>
<keyword evidence="2" id="KW-1185">Reference proteome</keyword>
<proteinExistence type="predicted"/>
<accession>A0ABQ7EKH9</accession>
<reference evidence="1 2" key="1">
    <citation type="journal article" date="2020" name="BMC Genomics">
        <title>Intraspecific diversification of the crop wild relative Brassica cretica Lam. using demographic model selection.</title>
        <authorList>
            <person name="Kioukis A."/>
            <person name="Michalopoulou V.A."/>
            <person name="Briers L."/>
            <person name="Pirintsos S."/>
            <person name="Studholme D.J."/>
            <person name="Pavlidis P."/>
            <person name="Sarris P.F."/>
        </authorList>
    </citation>
    <scope>NUCLEOTIDE SEQUENCE [LARGE SCALE GENOMIC DNA]</scope>
    <source>
        <strain evidence="2">cv. PFS-1207/04</strain>
    </source>
</reference>
<name>A0ABQ7EKH9_BRACR</name>